<proteinExistence type="predicted"/>
<dbReference type="AlphaFoldDB" id="A0A0D0D6L6"/>
<reference evidence="1 2" key="1">
    <citation type="submission" date="2014-04" db="EMBL/GenBank/DDBJ databases">
        <authorList>
            <consortium name="DOE Joint Genome Institute"/>
            <person name="Kuo A."/>
            <person name="Kohler A."/>
            <person name="Jargeat P."/>
            <person name="Nagy L.G."/>
            <person name="Floudas D."/>
            <person name="Copeland A."/>
            <person name="Barry K.W."/>
            <person name="Cichocki N."/>
            <person name="Veneault-Fourrey C."/>
            <person name="LaButti K."/>
            <person name="Lindquist E.A."/>
            <person name="Lipzen A."/>
            <person name="Lundell T."/>
            <person name="Morin E."/>
            <person name="Murat C."/>
            <person name="Sun H."/>
            <person name="Tunlid A."/>
            <person name="Henrissat B."/>
            <person name="Grigoriev I.V."/>
            <person name="Hibbett D.S."/>
            <person name="Martin F."/>
            <person name="Nordberg H.P."/>
            <person name="Cantor M.N."/>
            <person name="Hua S.X."/>
        </authorList>
    </citation>
    <scope>NUCLEOTIDE SEQUENCE [LARGE SCALE GENOMIC DNA]</scope>
    <source>
        <strain evidence="1 2">Ve08.2h10</strain>
    </source>
</reference>
<gene>
    <name evidence="1" type="ORF">PAXRUDRAFT_21876</name>
</gene>
<name>A0A0D0D6L6_9AGAM</name>
<reference evidence="2" key="2">
    <citation type="submission" date="2015-01" db="EMBL/GenBank/DDBJ databases">
        <title>Evolutionary Origins and Diversification of the Mycorrhizal Mutualists.</title>
        <authorList>
            <consortium name="DOE Joint Genome Institute"/>
            <consortium name="Mycorrhizal Genomics Consortium"/>
            <person name="Kohler A."/>
            <person name="Kuo A."/>
            <person name="Nagy L.G."/>
            <person name="Floudas D."/>
            <person name="Copeland A."/>
            <person name="Barry K.W."/>
            <person name="Cichocki N."/>
            <person name="Veneault-Fourrey C."/>
            <person name="LaButti K."/>
            <person name="Lindquist E.A."/>
            <person name="Lipzen A."/>
            <person name="Lundell T."/>
            <person name="Morin E."/>
            <person name="Murat C."/>
            <person name="Riley R."/>
            <person name="Ohm R."/>
            <person name="Sun H."/>
            <person name="Tunlid A."/>
            <person name="Henrissat B."/>
            <person name="Grigoriev I.V."/>
            <person name="Hibbett D.S."/>
            <person name="Martin F."/>
        </authorList>
    </citation>
    <scope>NUCLEOTIDE SEQUENCE [LARGE SCALE GENOMIC DNA]</scope>
    <source>
        <strain evidence="2">Ve08.2h10</strain>
    </source>
</reference>
<evidence type="ECO:0000313" key="2">
    <source>
        <dbReference type="Proteomes" id="UP000054538"/>
    </source>
</evidence>
<sequence>MPPIVCMGRECHPMYSTGGLSHFKIYYTWPTPIYPLSQHLSTPLANTYIYVDSANVRCTVICVISTSSVLPTSTLKLTEGSAAVYLRLVPLRMFSYTSGHRI</sequence>
<organism evidence="1 2">
    <name type="scientific">Paxillus rubicundulus Ve08.2h10</name>
    <dbReference type="NCBI Taxonomy" id="930991"/>
    <lineage>
        <taxon>Eukaryota</taxon>
        <taxon>Fungi</taxon>
        <taxon>Dikarya</taxon>
        <taxon>Basidiomycota</taxon>
        <taxon>Agaricomycotina</taxon>
        <taxon>Agaricomycetes</taxon>
        <taxon>Agaricomycetidae</taxon>
        <taxon>Boletales</taxon>
        <taxon>Paxilineae</taxon>
        <taxon>Paxillaceae</taxon>
        <taxon>Paxillus</taxon>
    </lineage>
</organism>
<dbReference type="HOGENOM" id="CLU_2278362_0_0_1"/>
<dbReference type="InParanoid" id="A0A0D0D6L6"/>
<dbReference type="EMBL" id="KN830722">
    <property type="protein sequence ID" value="KIK72535.1"/>
    <property type="molecule type" value="Genomic_DNA"/>
</dbReference>
<keyword evidence="2" id="KW-1185">Reference proteome</keyword>
<evidence type="ECO:0000313" key="1">
    <source>
        <dbReference type="EMBL" id="KIK72535.1"/>
    </source>
</evidence>
<protein>
    <submittedName>
        <fullName evidence="1">Unplaced genomic scaffold scaffold_5900, whole genome shotgun sequence</fullName>
    </submittedName>
</protein>
<accession>A0A0D0D6L6</accession>
<dbReference type="Proteomes" id="UP000054538">
    <property type="component" value="Unassembled WGS sequence"/>
</dbReference>